<protein>
    <submittedName>
        <fullName evidence="1">Uncharacterized protein</fullName>
    </submittedName>
</protein>
<evidence type="ECO:0000313" key="1">
    <source>
        <dbReference type="EMBL" id="MDV6308091.1"/>
    </source>
</evidence>
<comment type="caution">
    <text evidence="1">The sequence shown here is derived from an EMBL/GenBank/DDBJ whole genome shotgun (WGS) entry which is preliminary data.</text>
</comment>
<dbReference type="RefSeq" id="WP_317505406.1">
    <property type="nucleotide sequence ID" value="NZ_JAWLKI010000012.1"/>
</dbReference>
<dbReference type="Gene3D" id="1.10.10.60">
    <property type="entry name" value="Homeodomain-like"/>
    <property type="match status" value="1"/>
</dbReference>
<organism evidence="1 2">
    <name type="scientific">Gordonia amicalis</name>
    <dbReference type="NCBI Taxonomy" id="89053"/>
    <lineage>
        <taxon>Bacteria</taxon>
        <taxon>Bacillati</taxon>
        <taxon>Actinomycetota</taxon>
        <taxon>Actinomycetes</taxon>
        <taxon>Mycobacteriales</taxon>
        <taxon>Gordoniaceae</taxon>
        <taxon>Gordonia</taxon>
    </lineage>
</organism>
<gene>
    <name evidence="1" type="ORF">R3P94_12295</name>
</gene>
<sequence length="242" mass="25803">MDAATAGTEKETVTAQPAVDFGVLAAAVADAVTGPRAGRPQEAAVAVALRRRAEGATFTAIAEAIGVSEKRVRLWCRVAEQRDSRFDARGAKPRRVRAAAATRPQLGKMIGFRPRQELREQLEQRAAEEGTTLTNIVEAAVSSYLSRKTPNVGLLVKRQLRKNLAAELAVVGTAVAEQRLELTAQGRNLNQLVRLCNEGRVPVGVRAEIEATQAALGRNTEVLAALHAAVRTLVGLDEGDAS</sequence>
<name>A0ABU4DEC0_9ACTN</name>
<reference evidence="1 2" key="1">
    <citation type="submission" date="2023-10" db="EMBL/GenBank/DDBJ databases">
        <title>Development of a sustainable strategy for remediation of hydrocarbon-contaminated territories based on the waste exchange concept.</title>
        <authorList>
            <person name="Krivoruchko A."/>
        </authorList>
    </citation>
    <scope>NUCLEOTIDE SEQUENCE [LARGE SCALE GENOMIC DNA]</scope>
    <source>
        <strain evidence="1 2">IEGM 1266</strain>
    </source>
</reference>
<dbReference type="Proteomes" id="UP001185779">
    <property type="component" value="Unassembled WGS sequence"/>
</dbReference>
<proteinExistence type="predicted"/>
<keyword evidence="2" id="KW-1185">Reference proteome</keyword>
<evidence type="ECO:0000313" key="2">
    <source>
        <dbReference type="Proteomes" id="UP001185779"/>
    </source>
</evidence>
<accession>A0ABU4DEC0</accession>
<dbReference type="EMBL" id="JAWLKI010000012">
    <property type="protein sequence ID" value="MDV6308091.1"/>
    <property type="molecule type" value="Genomic_DNA"/>
</dbReference>